<keyword evidence="3" id="KW-0449">Lipoprotein</keyword>
<dbReference type="Pfam" id="PF03548">
    <property type="entry name" value="LolA"/>
    <property type="match status" value="1"/>
</dbReference>
<reference evidence="3 4" key="1">
    <citation type="submission" date="2017-02" db="EMBL/GenBank/DDBJ databases">
        <authorList>
            <person name="Peterson S.W."/>
        </authorList>
    </citation>
    <scope>NUCLEOTIDE SEQUENCE [LARGE SCALE GENOMIC DNA]</scope>
    <source>
        <strain evidence="3 4">ATCC BAA-909</strain>
    </source>
</reference>
<sequence length="227" mass="25419">MKKIFVLMVLIFTCFSGFSVYAQGILTAAAFFQNVSAEYGKIEDYEADVSIKTAKKVMEGHVNFKRPNLLRIDFTKPDNQVICFNGDLLTIYLPESAAILNQTVESSGTGSAASLATAQGLSLMSRYYSVAYESGQEAVPLEDGSTENVVKLVLSRRNTSEAFRYINLAILPESKLIRRIEAITPQNEKFQFDFSNYSINQGISDQRFIYDPPTSANNYNNFLFTEQ</sequence>
<dbReference type="STRING" id="225004.SAMN02745152_00960"/>
<dbReference type="AlphaFoldDB" id="A0A1T4MRE9"/>
<protein>
    <submittedName>
        <fullName evidence="3">Outer membrane lipoprotein-sorting protein</fullName>
    </submittedName>
</protein>
<dbReference type="InterPro" id="IPR004564">
    <property type="entry name" value="OM_lipoprot_carrier_LolA-like"/>
</dbReference>
<evidence type="ECO:0000256" key="2">
    <source>
        <dbReference type="SAM" id="SignalP"/>
    </source>
</evidence>
<dbReference type="PANTHER" id="PTHR35869:SF1">
    <property type="entry name" value="OUTER-MEMBRANE LIPOPROTEIN CARRIER PROTEIN"/>
    <property type="match status" value="1"/>
</dbReference>
<organism evidence="3 4">
    <name type="scientific">Treponema berlinense</name>
    <dbReference type="NCBI Taxonomy" id="225004"/>
    <lineage>
        <taxon>Bacteria</taxon>
        <taxon>Pseudomonadati</taxon>
        <taxon>Spirochaetota</taxon>
        <taxon>Spirochaetia</taxon>
        <taxon>Spirochaetales</taxon>
        <taxon>Treponemataceae</taxon>
        <taxon>Treponema</taxon>
    </lineage>
</organism>
<dbReference type="Gene3D" id="2.50.20.10">
    <property type="entry name" value="Lipoprotein localisation LolA/LolB/LppX"/>
    <property type="match status" value="1"/>
</dbReference>
<proteinExistence type="predicted"/>
<keyword evidence="1 2" id="KW-0732">Signal</keyword>
<evidence type="ECO:0000313" key="4">
    <source>
        <dbReference type="Proteomes" id="UP000190395"/>
    </source>
</evidence>
<dbReference type="EMBL" id="FUXC01000004">
    <property type="protein sequence ID" value="SJZ69345.1"/>
    <property type="molecule type" value="Genomic_DNA"/>
</dbReference>
<dbReference type="Proteomes" id="UP000190395">
    <property type="component" value="Unassembled WGS sequence"/>
</dbReference>
<evidence type="ECO:0000313" key="3">
    <source>
        <dbReference type="EMBL" id="SJZ69345.1"/>
    </source>
</evidence>
<feature type="chain" id="PRO_5010536042" evidence="2">
    <location>
        <begin position="23"/>
        <end position="227"/>
    </location>
</feature>
<feature type="signal peptide" evidence="2">
    <location>
        <begin position="1"/>
        <end position="22"/>
    </location>
</feature>
<name>A0A1T4MRE9_9SPIR</name>
<gene>
    <name evidence="3" type="ORF">SAMN02745152_00960</name>
</gene>
<accession>A0A1T4MRE9</accession>
<dbReference type="OrthoDB" id="306521at2"/>
<dbReference type="InterPro" id="IPR029046">
    <property type="entry name" value="LolA/LolB/LppX"/>
</dbReference>
<dbReference type="PANTHER" id="PTHR35869">
    <property type="entry name" value="OUTER-MEMBRANE LIPOPROTEIN CARRIER PROTEIN"/>
    <property type="match status" value="1"/>
</dbReference>
<dbReference type="CDD" id="cd16325">
    <property type="entry name" value="LolA"/>
    <property type="match status" value="1"/>
</dbReference>
<dbReference type="GeneID" id="303367213"/>
<dbReference type="RefSeq" id="WP_078930706.1">
    <property type="nucleotide sequence ID" value="NZ_FUXC01000004.1"/>
</dbReference>
<keyword evidence="4" id="KW-1185">Reference proteome</keyword>
<evidence type="ECO:0000256" key="1">
    <source>
        <dbReference type="ARBA" id="ARBA00022729"/>
    </source>
</evidence>
<dbReference type="SUPFAM" id="SSF89392">
    <property type="entry name" value="Prokaryotic lipoproteins and lipoprotein localization factors"/>
    <property type="match status" value="1"/>
</dbReference>